<dbReference type="EMBL" id="KQ817633">
    <property type="protein sequence ID" value="OAD46924.1"/>
    <property type="molecule type" value="Genomic_DNA"/>
</dbReference>
<name>A0A310S3W2_9HYME</name>
<reference evidence="1 2" key="1">
    <citation type="submission" date="2015-07" db="EMBL/GenBank/DDBJ databases">
        <title>The genome of Eufriesea mexicana.</title>
        <authorList>
            <person name="Pan H."/>
            <person name="Kapheim K."/>
        </authorList>
    </citation>
    <scope>NUCLEOTIDE SEQUENCE [LARGE SCALE GENOMIC DNA]</scope>
    <source>
        <strain evidence="1">0111107269</strain>
        <tissue evidence="1">Whole body</tissue>
    </source>
</reference>
<gene>
    <name evidence="1" type="ORF">WN48_09098</name>
</gene>
<evidence type="ECO:0000313" key="1">
    <source>
        <dbReference type="EMBL" id="OAD46924.1"/>
    </source>
</evidence>
<proteinExistence type="predicted"/>
<dbReference type="AlphaFoldDB" id="A0A310S3W2"/>
<keyword evidence="2" id="KW-1185">Reference proteome</keyword>
<organism evidence="1 2">
    <name type="scientific">Eufriesea mexicana</name>
    <dbReference type="NCBI Taxonomy" id="516756"/>
    <lineage>
        <taxon>Eukaryota</taxon>
        <taxon>Metazoa</taxon>
        <taxon>Ecdysozoa</taxon>
        <taxon>Arthropoda</taxon>
        <taxon>Hexapoda</taxon>
        <taxon>Insecta</taxon>
        <taxon>Pterygota</taxon>
        <taxon>Neoptera</taxon>
        <taxon>Endopterygota</taxon>
        <taxon>Hymenoptera</taxon>
        <taxon>Apocrita</taxon>
        <taxon>Aculeata</taxon>
        <taxon>Apoidea</taxon>
        <taxon>Anthophila</taxon>
        <taxon>Apidae</taxon>
        <taxon>Eufriesea</taxon>
    </lineage>
</organism>
<protein>
    <submittedName>
        <fullName evidence="1">Uncharacterized protein</fullName>
    </submittedName>
</protein>
<accession>A0A310S3W2</accession>
<dbReference type="Proteomes" id="UP000250275">
    <property type="component" value="Unassembled WGS sequence"/>
</dbReference>
<evidence type="ECO:0000313" key="2">
    <source>
        <dbReference type="Proteomes" id="UP000250275"/>
    </source>
</evidence>
<sequence>MLQPSFNESWVLPFADYTKQYLNKVGNIIITGNYQILNAHANIPFDGLIG</sequence>